<sequence length="136" mass="14017">MVVLLVAMGALFVLVPVGGLAAYIYTSGKVHEGMRFPDQDVTVARCALDPATGRPVAELSVTSRAARRGTYTVTVEFQDEREKAVDRGTGTVGDLAVGAVGRTAVTGAKAYGGGVPRCVVFDAVFESTEPVATAGP</sequence>
<dbReference type="EMBL" id="JBIRUI010000002">
    <property type="protein sequence ID" value="MFI1712767.1"/>
    <property type="molecule type" value="Genomic_DNA"/>
</dbReference>
<dbReference type="Proteomes" id="UP001611339">
    <property type="component" value="Unassembled WGS sequence"/>
</dbReference>
<gene>
    <name evidence="1" type="ORF">ACH407_04190</name>
</gene>
<accession>A0ABW7U2W5</accession>
<comment type="caution">
    <text evidence="1">The sequence shown here is derived from an EMBL/GenBank/DDBJ whole genome shotgun (WGS) entry which is preliminary data.</text>
</comment>
<dbReference type="RefSeq" id="WP_398707201.1">
    <property type="nucleotide sequence ID" value="NZ_JBIRUI010000002.1"/>
</dbReference>
<evidence type="ECO:0000313" key="2">
    <source>
        <dbReference type="Proteomes" id="UP001611339"/>
    </source>
</evidence>
<keyword evidence="2" id="KW-1185">Reference proteome</keyword>
<proteinExistence type="predicted"/>
<protein>
    <recommendedName>
        <fullName evidence="3">DUF4307 domain-containing protein</fullName>
    </recommendedName>
</protein>
<name>A0ABW7U2W5_9ACTN</name>
<evidence type="ECO:0008006" key="3">
    <source>
        <dbReference type="Google" id="ProtNLM"/>
    </source>
</evidence>
<reference evidence="1 2" key="1">
    <citation type="submission" date="2024-10" db="EMBL/GenBank/DDBJ databases">
        <title>The Natural Products Discovery Center: Release of the First 8490 Sequenced Strains for Exploring Actinobacteria Biosynthetic Diversity.</title>
        <authorList>
            <person name="Kalkreuter E."/>
            <person name="Kautsar S.A."/>
            <person name="Yang D."/>
            <person name="Bader C.D."/>
            <person name="Teijaro C.N."/>
            <person name="Fluegel L."/>
            <person name="Davis C.M."/>
            <person name="Simpson J.R."/>
            <person name="Lauterbach L."/>
            <person name="Steele A.D."/>
            <person name="Gui C."/>
            <person name="Meng S."/>
            <person name="Li G."/>
            <person name="Viehrig K."/>
            <person name="Ye F."/>
            <person name="Su P."/>
            <person name="Kiefer A.F."/>
            <person name="Nichols A."/>
            <person name="Cepeda A.J."/>
            <person name="Yan W."/>
            <person name="Fan B."/>
            <person name="Jiang Y."/>
            <person name="Adhikari A."/>
            <person name="Zheng C.-J."/>
            <person name="Schuster L."/>
            <person name="Cowan T.M."/>
            <person name="Smanski M.J."/>
            <person name="Chevrette M.G."/>
            <person name="De Carvalho L.P.S."/>
            <person name="Shen B."/>
        </authorList>
    </citation>
    <scope>NUCLEOTIDE SEQUENCE [LARGE SCALE GENOMIC DNA]</scope>
    <source>
        <strain evidence="1 2">NPDC020602</strain>
    </source>
</reference>
<organism evidence="1 2">
    <name type="scientific">Streptomyces litmocidini</name>
    <dbReference type="NCBI Taxonomy" id="67318"/>
    <lineage>
        <taxon>Bacteria</taxon>
        <taxon>Bacillati</taxon>
        <taxon>Actinomycetota</taxon>
        <taxon>Actinomycetes</taxon>
        <taxon>Kitasatosporales</taxon>
        <taxon>Streptomycetaceae</taxon>
        <taxon>Streptomyces</taxon>
    </lineage>
</organism>
<evidence type="ECO:0000313" key="1">
    <source>
        <dbReference type="EMBL" id="MFI1712767.1"/>
    </source>
</evidence>